<reference evidence="2 3" key="1">
    <citation type="journal article" date="2014" name="BMC Genomics">
        <title>Complete genome sequence of producer of the glycopeptide antibiotic Aculeximycin Kutzneria albida DSM 43870T, a representative of minor genus of Pseudonocardiaceae.</title>
        <authorList>
            <person name="Rebets Y."/>
            <person name="Tokovenko B."/>
            <person name="Lushchyk I."/>
            <person name="Ruckert C."/>
            <person name="Zaburannyi N."/>
            <person name="Bechthold A."/>
            <person name="Kalinowski J."/>
            <person name="Luzhetskyy A."/>
        </authorList>
    </citation>
    <scope>NUCLEOTIDE SEQUENCE [LARGE SCALE GENOMIC DNA]</scope>
    <source>
        <strain evidence="2">DSM 43870</strain>
    </source>
</reference>
<dbReference type="PANTHER" id="PTHR34107:SF4">
    <property type="entry name" value="SLL1222 PROTEIN"/>
    <property type="match status" value="1"/>
</dbReference>
<dbReference type="PANTHER" id="PTHR34107">
    <property type="entry name" value="SLL0198 PROTEIN-RELATED"/>
    <property type="match status" value="1"/>
</dbReference>
<dbReference type="RefSeq" id="WP_025355991.1">
    <property type="nucleotide sequence ID" value="NZ_CP007155.1"/>
</dbReference>
<dbReference type="Gene3D" id="3.90.1570.10">
    <property type="entry name" value="tt1808, chain A"/>
    <property type="match status" value="1"/>
</dbReference>
<accession>W5W5S6</accession>
<protein>
    <recommendedName>
        <fullName evidence="1">Putative restriction endonuclease domain-containing protein</fullName>
    </recommendedName>
</protein>
<name>W5W5S6_9PSEU</name>
<dbReference type="STRING" id="1449976.KALB_2463"/>
<dbReference type="KEGG" id="kal:KALB_2463"/>
<dbReference type="AlphaFoldDB" id="W5W5S6"/>
<dbReference type="InterPro" id="IPR008538">
    <property type="entry name" value="Uma2"/>
</dbReference>
<dbReference type="CDD" id="cd06260">
    <property type="entry name" value="DUF820-like"/>
    <property type="match status" value="1"/>
</dbReference>
<sequence length="186" mass="20155">MGTVPAFPHGMPLTRADLEAMPDDGHRYELVDGTLIMSPSPRPLHQRIVARLVIALTMNCPAHLEVLPAPVDVVLADNTVLIPDVVVGRRSDFTTSHLAGIPELAIEVLSPSTRLVDLELKRARLQEAGCPNYWLIDPELPELRCLALRGGVYSQVLTAIGDEIIEVSAPFTVSLSPGQLVAPYGR</sequence>
<proteinExistence type="predicted"/>
<dbReference type="HOGENOM" id="CLU_076312_4_0_11"/>
<dbReference type="OrthoDB" id="9799703at2"/>
<dbReference type="InterPro" id="IPR011335">
    <property type="entry name" value="Restrct_endonuc-II-like"/>
</dbReference>
<keyword evidence="3" id="KW-1185">Reference proteome</keyword>
<evidence type="ECO:0000313" key="2">
    <source>
        <dbReference type="EMBL" id="AHH95831.1"/>
    </source>
</evidence>
<evidence type="ECO:0000259" key="1">
    <source>
        <dbReference type="Pfam" id="PF05685"/>
    </source>
</evidence>
<dbReference type="EMBL" id="CP007155">
    <property type="protein sequence ID" value="AHH95831.1"/>
    <property type="molecule type" value="Genomic_DNA"/>
</dbReference>
<gene>
    <name evidence="2" type="ORF">KALB_2463</name>
</gene>
<dbReference type="SUPFAM" id="SSF52980">
    <property type="entry name" value="Restriction endonuclease-like"/>
    <property type="match status" value="1"/>
</dbReference>
<dbReference type="Pfam" id="PF05685">
    <property type="entry name" value="Uma2"/>
    <property type="match status" value="1"/>
</dbReference>
<dbReference type="Proteomes" id="UP000019225">
    <property type="component" value="Chromosome"/>
</dbReference>
<evidence type="ECO:0000313" key="3">
    <source>
        <dbReference type="Proteomes" id="UP000019225"/>
    </source>
</evidence>
<dbReference type="InterPro" id="IPR012296">
    <property type="entry name" value="Nuclease_put_TT1808"/>
</dbReference>
<feature type="domain" description="Putative restriction endonuclease" evidence="1">
    <location>
        <begin position="17"/>
        <end position="171"/>
    </location>
</feature>
<dbReference type="eggNOG" id="COG4636">
    <property type="taxonomic scope" value="Bacteria"/>
</dbReference>
<organism evidence="2 3">
    <name type="scientific">Kutzneria albida DSM 43870</name>
    <dbReference type="NCBI Taxonomy" id="1449976"/>
    <lineage>
        <taxon>Bacteria</taxon>
        <taxon>Bacillati</taxon>
        <taxon>Actinomycetota</taxon>
        <taxon>Actinomycetes</taxon>
        <taxon>Pseudonocardiales</taxon>
        <taxon>Pseudonocardiaceae</taxon>
        <taxon>Kutzneria</taxon>
    </lineage>
</organism>